<dbReference type="CDD" id="cd07398">
    <property type="entry name" value="MPP_YbbF-LpxH"/>
    <property type="match status" value="1"/>
</dbReference>
<keyword evidence="6 10" id="KW-0378">Hydrolase</keyword>
<dbReference type="RefSeq" id="WP_084282167.1">
    <property type="nucleotide sequence ID" value="NZ_FWXJ01000001.1"/>
</dbReference>
<dbReference type="GO" id="GO:0009245">
    <property type="term" value="P:lipid A biosynthetic process"/>
    <property type="evidence" value="ECO:0007669"/>
    <property type="project" value="UniProtKB-UniRule"/>
</dbReference>
<comment type="caution">
    <text evidence="10">Lacks conserved residue(s) required for the propagation of feature annotation.</text>
</comment>
<evidence type="ECO:0000256" key="3">
    <source>
        <dbReference type="ARBA" id="ARBA00022519"/>
    </source>
</evidence>
<dbReference type="NCBIfam" id="TIGR01854">
    <property type="entry name" value="lipid_A_lpxH"/>
    <property type="match status" value="1"/>
</dbReference>
<keyword evidence="5 10" id="KW-0479">Metal-binding</keyword>
<feature type="binding site" evidence="10">
    <location>
        <position position="12"/>
    </location>
    <ligand>
        <name>Mn(2+)</name>
        <dbReference type="ChEBI" id="CHEBI:29035"/>
        <label>1</label>
    </ligand>
</feature>
<keyword evidence="9 10" id="KW-0464">Manganese</keyword>
<comment type="function">
    <text evidence="10">Hydrolyzes the pyrophosphate bond of UDP-2,3-diacylglucosamine to yield 2,3-diacylglucosamine 1-phosphate (lipid X) and UMP by catalyzing the attack of water at the alpha-P atom. Involved in the biosynthesis of lipid A, a phosphorylated glycolipid that anchors the lipopolysaccharide to the outer membrane of the cell.</text>
</comment>
<feature type="binding site" evidence="10">
    <location>
        <position position="208"/>
    </location>
    <ligand>
        <name>Mn(2+)</name>
        <dbReference type="ChEBI" id="CHEBI:29035"/>
        <label>2</label>
    </ligand>
</feature>
<comment type="subcellular location">
    <subcellularLocation>
        <location evidence="10">Cell inner membrane</location>
        <topology evidence="10">Peripheral membrane protein</topology>
        <orientation evidence="10">Cytoplasmic side</orientation>
    </subcellularLocation>
</comment>
<feature type="binding site" evidence="10">
    <location>
        <position position="45"/>
    </location>
    <ligand>
        <name>Mn(2+)</name>
        <dbReference type="ChEBI" id="CHEBI:29035"/>
        <label>1</label>
    </ligand>
</feature>
<feature type="domain" description="Calcineurin-like phosphoesterase" evidence="11">
    <location>
        <begin position="8"/>
        <end position="212"/>
    </location>
</feature>
<reference evidence="12 13" key="1">
    <citation type="submission" date="2017-04" db="EMBL/GenBank/DDBJ databases">
        <authorList>
            <person name="Afonso C.L."/>
            <person name="Miller P.J."/>
            <person name="Scott M.A."/>
            <person name="Spackman E."/>
            <person name="Goraichik I."/>
            <person name="Dimitrov K.M."/>
            <person name="Suarez D.L."/>
            <person name="Swayne D.E."/>
        </authorList>
    </citation>
    <scope>NUCLEOTIDE SEQUENCE [LARGE SCALE GENOMIC DNA]</scope>
    <source>
        <strain evidence="12 13">VK13</strain>
    </source>
</reference>
<dbReference type="Pfam" id="PF00149">
    <property type="entry name" value="Metallophos"/>
    <property type="match status" value="1"/>
</dbReference>
<feature type="binding site" evidence="10">
    <location>
        <position position="128"/>
    </location>
    <ligand>
        <name>substrate</name>
    </ligand>
</feature>
<organism evidence="12 13">
    <name type="scientific">Polynucleobacter kasalickyi</name>
    <dbReference type="NCBI Taxonomy" id="1938817"/>
    <lineage>
        <taxon>Bacteria</taxon>
        <taxon>Pseudomonadati</taxon>
        <taxon>Pseudomonadota</taxon>
        <taxon>Betaproteobacteria</taxon>
        <taxon>Burkholderiales</taxon>
        <taxon>Burkholderiaceae</taxon>
        <taxon>Polynucleobacter</taxon>
    </lineage>
</organism>
<dbReference type="PANTHER" id="PTHR34990">
    <property type="entry name" value="UDP-2,3-DIACYLGLUCOSAMINE HYDROLASE-RELATED"/>
    <property type="match status" value="1"/>
</dbReference>
<dbReference type="UniPathway" id="UPA00359">
    <property type="reaction ID" value="UER00480"/>
</dbReference>
<evidence type="ECO:0000256" key="6">
    <source>
        <dbReference type="ARBA" id="ARBA00022801"/>
    </source>
</evidence>
<keyword evidence="1 10" id="KW-1003">Cell membrane</keyword>
<dbReference type="InterPro" id="IPR010138">
    <property type="entry name" value="UDP-diacylglucosamine_Hdrlase"/>
</dbReference>
<dbReference type="HAMAP" id="MF_00575">
    <property type="entry name" value="LpxH"/>
    <property type="match status" value="1"/>
</dbReference>
<evidence type="ECO:0000256" key="9">
    <source>
        <dbReference type="ARBA" id="ARBA00023211"/>
    </source>
</evidence>
<dbReference type="SUPFAM" id="SSF56300">
    <property type="entry name" value="Metallo-dependent phosphatases"/>
    <property type="match status" value="1"/>
</dbReference>
<feature type="binding site" evidence="10">
    <location>
        <position position="210"/>
    </location>
    <ligand>
        <name>Mn(2+)</name>
        <dbReference type="ChEBI" id="CHEBI:29035"/>
        <label>1</label>
    </ligand>
</feature>
<feature type="binding site" evidence="10">
    <location>
        <position position="173"/>
    </location>
    <ligand>
        <name>substrate</name>
    </ligand>
</feature>
<dbReference type="EMBL" id="FWXJ01000001">
    <property type="protein sequence ID" value="SMC31145.1"/>
    <property type="molecule type" value="Genomic_DNA"/>
</dbReference>
<dbReference type="GO" id="GO:0005737">
    <property type="term" value="C:cytoplasm"/>
    <property type="evidence" value="ECO:0007669"/>
    <property type="project" value="InterPro"/>
</dbReference>
<sequence length="259" mass="30076">MIAYESALIISDIHLTPAYPYTAKRFIEFCENEARTTQAVFIIGDLFEFWVGDDAHLHTPFHLDIAQQIKALVQSGVAVYFMAGNRDFMLGESFKTLANWQVIPDPSLITIGGEQWLLTHGDALCTADPAYQFYRRMTRLHWLQKLFMRIPIRYRKQMAERLRRRATIKYQRKQYFDLAQANLKGDVTLDACAKLTKRLGCAKLIHGHTHRPKYHKESLADQHWQRWVLSDWDFDHPEMLPHASAFRINASGLQVLSLA</sequence>
<feature type="binding site" evidence="10">
    <location>
        <position position="85"/>
    </location>
    <ligand>
        <name>Mn(2+)</name>
        <dbReference type="ChEBI" id="CHEBI:29035"/>
        <label>2</label>
    </ligand>
</feature>
<keyword evidence="3 10" id="KW-0997">Cell inner membrane</keyword>
<evidence type="ECO:0000256" key="5">
    <source>
        <dbReference type="ARBA" id="ARBA00022723"/>
    </source>
</evidence>
<dbReference type="InterPro" id="IPR004843">
    <property type="entry name" value="Calcineurin-like_PHP"/>
</dbReference>
<dbReference type="GO" id="GO:0030145">
    <property type="term" value="F:manganese ion binding"/>
    <property type="evidence" value="ECO:0007669"/>
    <property type="project" value="UniProtKB-UniRule"/>
</dbReference>
<comment type="cofactor">
    <cofactor evidence="10">
        <name>Mn(2+)</name>
        <dbReference type="ChEBI" id="CHEBI:29035"/>
    </cofactor>
    <text evidence="10">Binds 2 Mn(2+) ions per subunit in a binuclear metal center.</text>
</comment>
<accession>A0A1W1Y4R4</accession>
<evidence type="ECO:0000256" key="2">
    <source>
        <dbReference type="ARBA" id="ARBA00022516"/>
    </source>
</evidence>
<dbReference type="Gene3D" id="3.60.21.10">
    <property type="match status" value="1"/>
</dbReference>
<gene>
    <name evidence="10" type="primary">lpxH</name>
    <name evidence="12" type="ORF">SAMN06296008_101393</name>
</gene>
<keyword evidence="8 10" id="KW-0472">Membrane</keyword>
<feature type="binding site" evidence="10">
    <location>
        <begin position="85"/>
        <end position="86"/>
    </location>
    <ligand>
        <name>substrate</name>
    </ligand>
</feature>
<feature type="binding site" evidence="10">
    <location>
        <position position="120"/>
    </location>
    <ligand>
        <name>Mn(2+)</name>
        <dbReference type="ChEBI" id="CHEBI:29035"/>
        <label>2</label>
    </ligand>
</feature>
<protein>
    <recommendedName>
        <fullName evidence="10">UDP-2,3-diacylglucosamine hydrolase</fullName>
        <ecNumber evidence="10">3.6.1.54</ecNumber>
    </recommendedName>
    <alternativeName>
        <fullName evidence="10">UDP-2,3-diacylglucosamine diphosphatase</fullName>
    </alternativeName>
</protein>
<evidence type="ECO:0000256" key="7">
    <source>
        <dbReference type="ARBA" id="ARBA00023098"/>
    </source>
</evidence>
<evidence type="ECO:0000313" key="13">
    <source>
        <dbReference type="Proteomes" id="UP000192708"/>
    </source>
</evidence>
<evidence type="ECO:0000256" key="4">
    <source>
        <dbReference type="ARBA" id="ARBA00022556"/>
    </source>
</evidence>
<evidence type="ECO:0000313" key="12">
    <source>
        <dbReference type="EMBL" id="SMC31145.1"/>
    </source>
</evidence>
<dbReference type="Proteomes" id="UP000192708">
    <property type="component" value="Unassembled WGS sequence"/>
</dbReference>
<dbReference type="OrthoDB" id="9783283at2"/>
<keyword evidence="13" id="KW-1185">Reference proteome</keyword>
<keyword evidence="4 10" id="KW-0441">Lipid A biosynthesis</keyword>
<dbReference type="PANTHER" id="PTHR34990:SF1">
    <property type="entry name" value="UDP-2,3-DIACYLGLUCOSAMINE HYDROLASE"/>
    <property type="match status" value="1"/>
</dbReference>
<comment type="similarity">
    <text evidence="10">Belongs to the LpxH family.</text>
</comment>
<feature type="binding site" evidence="10">
    <location>
        <position position="14"/>
    </location>
    <ligand>
        <name>Mn(2+)</name>
        <dbReference type="ChEBI" id="CHEBI:29035"/>
        <label>1</label>
    </ligand>
</feature>
<dbReference type="AlphaFoldDB" id="A0A1W1Y4R4"/>
<dbReference type="EC" id="3.6.1.54" evidence="10"/>
<dbReference type="GO" id="GO:0008758">
    <property type="term" value="F:UDP-2,3-diacylglucosamine hydrolase activity"/>
    <property type="evidence" value="ECO:0007669"/>
    <property type="project" value="UniProtKB-UniRule"/>
</dbReference>
<feature type="binding site" evidence="10">
    <location>
        <position position="208"/>
    </location>
    <ligand>
        <name>substrate</name>
    </ligand>
</feature>
<evidence type="ECO:0000259" key="11">
    <source>
        <dbReference type="Pfam" id="PF00149"/>
    </source>
</evidence>
<dbReference type="GO" id="GO:0019897">
    <property type="term" value="C:extrinsic component of plasma membrane"/>
    <property type="evidence" value="ECO:0007669"/>
    <property type="project" value="UniProtKB-UniRule"/>
</dbReference>
<evidence type="ECO:0000256" key="8">
    <source>
        <dbReference type="ARBA" id="ARBA00023136"/>
    </source>
</evidence>
<proteinExistence type="inferred from homology"/>
<comment type="catalytic activity">
    <reaction evidence="10">
        <text>UDP-2-N,3-O-bis[(3R)-3-hydroxytetradecanoyl]-alpha-D-glucosamine + H2O = 2-N,3-O-bis[(3R)-3-hydroxytetradecanoyl]-alpha-D-glucosaminyl 1-phosphate + UMP + 2 H(+)</text>
        <dbReference type="Rhea" id="RHEA:25213"/>
        <dbReference type="ChEBI" id="CHEBI:15377"/>
        <dbReference type="ChEBI" id="CHEBI:15378"/>
        <dbReference type="ChEBI" id="CHEBI:57865"/>
        <dbReference type="ChEBI" id="CHEBI:57957"/>
        <dbReference type="ChEBI" id="CHEBI:78847"/>
        <dbReference type="EC" id="3.6.1.54"/>
    </reaction>
</comment>
<dbReference type="NCBIfam" id="NF003743">
    <property type="entry name" value="PRK05340.1"/>
    <property type="match status" value="1"/>
</dbReference>
<dbReference type="STRING" id="1938817.SAMN06296008_101393"/>
<keyword evidence="7 10" id="KW-0443">Lipid metabolism</keyword>
<feature type="binding site" evidence="10">
    <location>
        <position position="45"/>
    </location>
    <ligand>
        <name>Mn(2+)</name>
        <dbReference type="ChEBI" id="CHEBI:29035"/>
        <label>2</label>
    </ligand>
</feature>
<name>A0A1W1Y4R4_9BURK</name>
<evidence type="ECO:0000256" key="1">
    <source>
        <dbReference type="ARBA" id="ARBA00022475"/>
    </source>
</evidence>
<comment type="pathway">
    <text evidence="10">Glycolipid biosynthesis; lipid IV(A) biosynthesis; lipid IV(A) from (3R)-3-hydroxytetradecanoyl-[acyl-carrier-protein] and UDP-N-acetyl-alpha-D-glucosamine: step 4/6.</text>
</comment>
<evidence type="ECO:0000256" key="10">
    <source>
        <dbReference type="HAMAP-Rule" id="MF_00575"/>
    </source>
</evidence>
<keyword evidence="2 10" id="KW-0444">Lipid biosynthesis</keyword>
<dbReference type="InterPro" id="IPR029052">
    <property type="entry name" value="Metallo-depent_PP-like"/>
</dbReference>
<dbReference type="InterPro" id="IPR043461">
    <property type="entry name" value="LpxH-like"/>
</dbReference>